<evidence type="ECO:0000313" key="3">
    <source>
        <dbReference type="Proteomes" id="UP000282818"/>
    </source>
</evidence>
<gene>
    <name evidence="2" type="ORF">EOE65_16810</name>
</gene>
<proteinExistence type="predicted"/>
<evidence type="ECO:0000256" key="1">
    <source>
        <dbReference type="SAM" id="SignalP"/>
    </source>
</evidence>
<dbReference type="GO" id="GO:0016787">
    <property type="term" value="F:hydrolase activity"/>
    <property type="evidence" value="ECO:0007669"/>
    <property type="project" value="UniProtKB-KW"/>
</dbReference>
<keyword evidence="3" id="KW-1185">Reference proteome</keyword>
<dbReference type="Proteomes" id="UP000282818">
    <property type="component" value="Unassembled WGS sequence"/>
</dbReference>
<reference evidence="2 3" key="1">
    <citation type="submission" date="2019-01" db="EMBL/GenBank/DDBJ databases">
        <authorList>
            <person name="Chen W.-M."/>
        </authorList>
    </citation>
    <scope>NUCLEOTIDE SEQUENCE [LARGE SCALE GENOMIC DNA]</scope>
    <source>
        <strain evidence="2 3">HPM-16</strain>
    </source>
</reference>
<dbReference type="EMBL" id="SACQ01000011">
    <property type="protein sequence ID" value="RVU29286.1"/>
    <property type="molecule type" value="Genomic_DNA"/>
</dbReference>
<keyword evidence="1" id="KW-0732">Signal</keyword>
<name>A0A437Q446_9GAMM</name>
<accession>A0A437Q446</accession>
<comment type="caution">
    <text evidence="2">The sequence shown here is derived from an EMBL/GenBank/DDBJ whole genome shotgun (WGS) entry which is preliminary data.</text>
</comment>
<organism evidence="2 3">
    <name type="scientific">Neptunomonas marina</name>
    <dbReference type="NCBI Taxonomy" id="1815562"/>
    <lineage>
        <taxon>Bacteria</taxon>
        <taxon>Pseudomonadati</taxon>
        <taxon>Pseudomonadota</taxon>
        <taxon>Gammaproteobacteria</taxon>
        <taxon>Oceanospirillales</taxon>
        <taxon>Oceanospirillaceae</taxon>
        <taxon>Neptunomonas</taxon>
    </lineage>
</organism>
<sequence>MGMFMKYRHAFALLALLVVGCADIDDSYEPASFQRDGNSLVMTGVIDSNIVTTLEAALATHPDVHLIVLQNVEGSIDDEANLEAARILRQYDLDTHVPADGMIASGGTDFFLAGVERTIEAGALIGVHAWGGDDIADAAALPDSHPEHQPYLRYYQDMGIPQSFYWYTLDAAPSEDIHWMTQAEISRYQLTTD</sequence>
<dbReference type="AlphaFoldDB" id="A0A437Q446"/>
<dbReference type="SUPFAM" id="SSF52096">
    <property type="entry name" value="ClpP/crotonase"/>
    <property type="match status" value="1"/>
</dbReference>
<protein>
    <submittedName>
        <fullName evidence="2">Alpha/beta hydrolase</fullName>
    </submittedName>
</protein>
<dbReference type="InterPro" id="IPR029045">
    <property type="entry name" value="ClpP/crotonase-like_dom_sf"/>
</dbReference>
<feature type="chain" id="PRO_5019343387" evidence="1">
    <location>
        <begin position="25"/>
        <end position="193"/>
    </location>
</feature>
<evidence type="ECO:0000313" key="2">
    <source>
        <dbReference type="EMBL" id="RVU29286.1"/>
    </source>
</evidence>
<dbReference type="PROSITE" id="PS51257">
    <property type="entry name" value="PROKAR_LIPOPROTEIN"/>
    <property type="match status" value="1"/>
</dbReference>
<feature type="signal peptide" evidence="1">
    <location>
        <begin position="1"/>
        <end position="24"/>
    </location>
</feature>
<keyword evidence="2" id="KW-0378">Hydrolase</keyword>